<name>A0A5B7FHI2_PORTR</name>
<proteinExistence type="predicted"/>
<sequence length="97" mass="11050">MDSDARPTSTSWILPKAPHTPKTPFYSPVYLTWGGGARCPEQRRHQHQVVLVSKKRTGKDRLMPLRHLAHQHPRPPRHHHAHPHGLQGVEMRGVEAA</sequence>
<evidence type="ECO:0000256" key="1">
    <source>
        <dbReference type="SAM" id="MobiDB-lite"/>
    </source>
</evidence>
<organism evidence="2 3">
    <name type="scientific">Portunus trituberculatus</name>
    <name type="common">Swimming crab</name>
    <name type="synonym">Neptunus trituberculatus</name>
    <dbReference type="NCBI Taxonomy" id="210409"/>
    <lineage>
        <taxon>Eukaryota</taxon>
        <taxon>Metazoa</taxon>
        <taxon>Ecdysozoa</taxon>
        <taxon>Arthropoda</taxon>
        <taxon>Crustacea</taxon>
        <taxon>Multicrustacea</taxon>
        <taxon>Malacostraca</taxon>
        <taxon>Eumalacostraca</taxon>
        <taxon>Eucarida</taxon>
        <taxon>Decapoda</taxon>
        <taxon>Pleocyemata</taxon>
        <taxon>Brachyura</taxon>
        <taxon>Eubrachyura</taxon>
        <taxon>Portunoidea</taxon>
        <taxon>Portunidae</taxon>
        <taxon>Portuninae</taxon>
        <taxon>Portunus</taxon>
    </lineage>
</organism>
<protein>
    <submittedName>
        <fullName evidence="2">Uncharacterized protein</fullName>
    </submittedName>
</protein>
<dbReference type="Proteomes" id="UP000324222">
    <property type="component" value="Unassembled WGS sequence"/>
</dbReference>
<comment type="caution">
    <text evidence="2">The sequence shown here is derived from an EMBL/GenBank/DDBJ whole genome shotgun (WGS) entry which is preliminary data.</text>
</comment>
<reference evidence="2 3" key="1">
    <citation type="submission" date="2019-05" db="EMBL/GenBank/DDBJ databases">
        <title>Another draft genome of Portunus trituberculatus and its Hox gene families provides insights of decapod evolution.</title>
        <authorList>
            <person name="Jeong J.-H."/>
            <person name="Song I."/>
            <person name="Kim S."/>
            <person name="Choi T."/>
            <person name="Kim D."/>
            <person name="Ryu S."/>
            <person name="Kim W."/>
        </authorList>
    </citation>
    <scope>NUCLEOTIDE SEQUENCE [LARGE SCALE GENOMIC DNA]</scope>
    <source>
        <tissue evidence="2">Muscle</tissue>
    </source>
</reference>
<evidence type="ECO:0000313" key="2">
    <source>
        <dbReference type="EMBL" id="MPC44388.1"/>
    </source>
</evidence>
<accession>A0A5B7FHI2</accession>
<feature type="compositionally biased region" description="Basic residues" evidence="1">
    <location>
        <begin position="70"/>
        <end position="83"/>
    </location>
</feature>
<feature type="region of interest" description="Disordered" evidence="1">
    <location>
        <begin position="70"/>
        <end position="97"/>
    </location>
</feature>
<evidence type="ECO:0000313" key="3">
    <source>
        <dbReference type="Proteomes" id="UP000324222"/>
    </source>
</evidence>
<keyword evidence="3" id="KW-1185">Reference proteome</keyword>
<dbReference type="EMBL" id="VSRR010006261">
    <property type="protein sequence ID" value="MPC44388.1"/>
    <property type="molecule type" value="Genomic_DNA"/>
</dbReference>
<dbReference type="AlphaFoldDB" id="A0A5B7FHI2"/>
<gene>
    <name evidence="2" type="ORF">E2C01_038061</name>
</gene>